<evidence type="ECO:0000259" key="9">
    <source>
        <dbReference type="SMART" id="SM00014"/>
    </source>
</evidence>
<feature type="transmembrane region" description="Helical" evidence="7">
    <location>
        <begin position="179"/>
        <end position="199"/>
    </location>
</feature>
<dbReference type="PANTHER" id="PTHR14969">
    <property type="entry name" value="SPHINGOSINE-1-PHOSPHATE PHOSPHOHYDROLASE"/>
    <property type="match status" value="1"/>
</dbReference>
<keyword evidence="3 7" id="KW-0812">Transmembrane</keyword>
<keyword evidence="5 7" id="KW-1133">Transmembrane helix</keyword>
<keyword evidence="11" id="KW-1185">Reference proteome</keyword>
<keyword evidence="2" id="KW-1003">Cell membrane</keyword>
<feature type="signal peptide" evidence="8">
    <location>
        <begin position="1"/>
        <end position="24"/>
    </location>
</feature>
<evidence type="ECO:0000256" key="8">
    <source>
        <dbReference type="SAM" id="SignalP"/>
    </source>
</evidence>
<feature type="transmembrane region" description="Helical" evidence="7">
    <location>
        <begin position="59"/>
        <end position="79"/>
    </location>
</feature>
<evidence type="ECO:0000256" key="7">
    <source>
        <dbReference type="SAM" id="Phobius"/>
    </source>
</evidence>
<dbReference type="Gene3D" id="1.20.144.10">
    <property type="entry name" value="Phosphatidic acid phosphatase type 2/haloperoxidase"/>
    <property type="match status" value="1"/>
</dbReference>
<feature type="transmembrane region" description="Helical" evidence="7">
    <location>
        <begin position="126"/>
        <end position="145"/>
    </location>
</feature>
<evidence type="ECO:0000256" key="1">
    <source>
        <dbReference type="ARBA" id="ARBA00004651"/>
    </source>
</evidence>
<sequence>MTSYRNKLVSGVVLLVALAGLGFAAKTPAMTRTDISANEEVATWRDGALTTLAKVATHAASSTVGVALALLIPAVLWLLHRRRDAVRTLLAMGGALAVAFAVKMAVSEHRPPSRLWVIPPDNAQSFPSGHTTVAAAFALAMVMLVRGPLRGLVALAGLVLTAAVAFARVYLGVHYVPDVIGGAVSAVVAAVLACAIVELPPVRDRLDALEGGSRGRGRHAGRRGR</sequence>
<evidence type="ECO:0000256" key="5">
    <source>
        <dbReference type="ARBA" id="ARBA00022989"/>
    </source>
</evidence>
<feature type="domain" description="Phosphatidic acid phosphatase type 2/haloperoxidase" evidence="9">
    <location>
        <begin position="85"/>
        <end position="194"/>
    </location>
</feature>
<proteinExistence type="predicted"/>
<dbReference type="PANTHER" id="PTHR14969:SF62">
    <property type="entry name" value="DECAPRENYLPHOSPHORYL-5-PHOSPHORIBOSE PHOSPHATASE RV3807C-RELATED"/>
    <property type="match status" value="1"/>
</dbReference>
<dbReference type="Proteomes" id="UP000587462">
    <property type="component" value="Unassembled WGS sequence"/>
</dbReference>
<reference evidence="10 11" key="1">
    <citation type="submission" date="2020-04" db="EMBL/GenBank/DDBJ databases">
        <title>Draft Genome Sequence of Streptomyces morookaense DSM 40503, an 8-azaguanine-producing strain.</title>
        <authorList>
            <person name="Qi J."/>
            <person name="Gao J.-M."/>
        </authorList>
    </citation>
    <scope>NUCLEOTIDE SEQUENCE [LARGE SCALE GENOMIC DNA]</scope>
    <source>
        <strain evidence="10 11">DSM 40503</strain>
    </source>
</reference>
<keyword evidence="4" id="KW-0378">Hydrolase</keyword>
<dbReference type="GO" id="GO:0005886">
    <property type="term" value="C:plasma membrane"/>
    <property type="evidence" value="ECO:0007669"/>
    <property type="project" value="UniProtKB-SubCell"/>
</dbReference>
<evidence type="ECO:0000313" key="10">
    <source>
        <dbReference type="EMBL" id="NVK76546.1"/>
    </source>
</evidence>
<evidence type="ECO:0000256" key="6">
    <source>
        <dbReference type="ARBA" id="ARBA00023136"/>
    </source>
</evidence>
<comment type="subcellular location">
    <subcellularLocation>
        <location evidence="1">Cell membrane</location>
        <topology evidence="1">Multi-pass membrane protein</topology>
    </subcellularLocation>
</comment>
<dbReference type="InterPro" id="IPR036938">
    <property type="entry name" value="PAP2/HPO_sf"/>
</dbReference>
<feature type="chain" id="PRO_5038481008" evidence="8">
    <location>
        <begin position="25"/>
        <end position="225"/>
    </location>
</feature>
<evidence type="ECO:0000256" key="2">
    <source>
        <dbReference type="ARBA" id="ARBA00022475"/>
    </source>
</evidence>
<protein>
    <submittedName>
        <fullName evidence="10">Phosphatase PAP2 family protein</fullName>
    </submittedName>
</protein>
<evidence type="ECO:0000256" key="4">
    <source>
        <dbReference type="ARBA" id="ARBA00022801"/>
    </source>
</evidence>
<dbReference type="CDD" id="cd03392">
    <property type="entry name" value="PAP2_like_2"/>
    <property type="match status" value="1"/>
</dbReference>
<organism evidence="10 11">
    <name type="scientific">Streptomyces morookaense</name>
    <name type="common">Streptoverticillium morookaense</name>
    <dbReference type="NCBI Taxonomy" id="1970"/>
    <lineage>
        <taxon>Bacteria</taxon>
        <taxon>Bacillati</taxon>
        <taxon>Actinomycetota</taxon>
        <taxon>Actinomycetes</taxon>
        <taxon>Kitasatosporales</taxon>
        <taxon>Streptomycetaceae</taxon>
        <taxon>Streptomyces</taxon>
    </lineage>
</organism>
<dbReference type="AlphaFoldDB" id="A0A7Y7E5N5"/>
<name>A0A7Y7E5N5_STRMO</name>
<keyword evidence="8" id="KW-0732">Signal</keyword>
<feature type="transmembrane region" description="Helical" evidence="7">
    <location>
        <begin position="152"/>
        <end position="173"/>
    </location>
</feature>
<dbReference type="EMBL" id="JABBXF010000004">
    <property type="protein sequence ID" value="NVK76546.1"/>
    <property type="molecule type" value="Genomic_DNA"/>
</dbReference>
<dbReference type="RefSeq" id="WP_171078337.1">
    <property type="nucleotide sequence ID" value="NZ_BNBU01000001.1"/>
</dbReference>
<evidence type="ECO:0000256" key="3">
    <source>
        <dbReference type="ARBA" id="ARBA00022692"/>
    </source>
</evidence>
<feature type="transmembrane region" description="Helical" evidence="7">
    <location>
        <begin position="86"/>
        <end position="106"/>
    </location>
</feature>
<dbReference type="GO" id="GO:0016787">
    <property type="term" value="F:hydrolase activity"/>
    <property type="evidence" value="ECO:0007669"/>
    <property type="project" value="UniProtKB-KW"/>
</dbReference>
<dbReference type="Pfam" id="PF01569">
    <property type="entry name" value="PAP2"/>
    <property type="match status" value="1"/>
</dbReference>
<gene>
    <name evidence="10" type="ORF">HG542_02600</name>
</gene>
<evidence type="ECO:0000313" key="11">
    <source>
        <dbReference type="Proteomes" id="UP000587462"/>
    </source>
</evidence>
<keyword evidence="6 7" id="KW-0472">Membrane</keyword>
<dbReference type="SMART" id="SM00014">
    <property type="entry name" value="acidPPc"/>
    <property type="match status" value="1"/>
</dbReference>
<accession>A0A7Y7E5N5</accession>
<comment type="caution">
    <text evidence="10">The sequence shown here is derived from an EMBL/GenBank/DDBJ whole genome shotgun (WGS) entry which is preliminary data.</text>
</comment>
<dbReference type="InterPro" id="IPR000326">
    <property type="entry name" value="PAP2/HPO"/>
</dbReference>
<dbReference type="SUPFAM" id="SSF48317">
    <property type="entry name" value="Acid phosphatase/Vanadium-dependent haloperoxidase"/>
    <property type="match status" value="1"/>
</dbReference>